<reference evidence="3 4" key="1">
    <citation type="submission" date="2022-10" db="EMBL/GenBank/DDBJ databases">
        <title>Draft genome assembly of moderately radiation resistant bacterium Metabacillus halosaccharovorans.</title>
        <authorList>
            <person name="Pal S."/>
            <person name="Gopinathan A."/>
        </authorList>
    </citation>
    <scope>NUCLEOTIDE SEQUENCE [LARGE SCALE GENOMIC DNA]</scope>
    <source>
        <strain evidence="3 4">VITHBRA001</strain>
    </source>
</reference>
<evidence type="ECO:0000313" key="4">
    <source>
        <dbReference type="Proteomes" id="UP001526147"/>
    </source>
</evidence>
<dbReference type="InterPro" id="IPR036390">
    <property type="entry name" value="WH_DNA-bd_sf"/>
</dbReference>
<feature type="domain" description="Transcription regulator PadR C-terminal" evidence="2">
    <location>
        <begin position="98"/>
        <end position="178"/>
    </location>
</feature>
<evidence type="ECO:0000313" key="3">
    <source>
        <dbReference type="EMBL" id="MCV9886530.1"/>
    </source>
</evidence>
<dbReference type="PANTHER" id="PTHR43252">
    <property type="entry name" value="TRANSCRIPTIONAL REGULATOR YQJI"/>
    <property type="match status" value="1"/>
</dbReference>
<dbReference type="Pfam" id="PF10400">
    <property type="entry name" value="Vir_act_alpha_C"/>
    <property type="match status" value="1"/>
</dbReference>
<dbReference type="Gene3D" id="6.10.140.190">
    <property type="match status" value="1"/>
</dbReference>
<evidence type="ECO:0000259" key="1">
    <source>
        <dbReference type="Pfam" id="PF03551"/>
    </source>
</evidence>
<dbReference type="InterPro" id="IPR036388">
    <property type="entry name" value="WH-like_DNA-bd_sf"/>
</dbReference>
<dbReference type="SUPFAM" id="SSF46785">
    <property type="entry name" value="Winged helix' DNA-binding domain"/>
    <property type="match status" value="1"/>
</dbReference>
<comment type="caution">
    <text evidence="3">The sequence shown here is derived from an EMBL/GenBank/DDBJ whole genome shotgun (WGS) entry which is preliminary data.</text>
</comment>
<dbReference type="Gene3D" id="1.10.10.10">
    <property type="entry name" value="Winged helix-like DNA-binding domain superfamily/Winged helix DNA-binding domain"/>
    <property type="match status" value="1"/>
</dbReference>
<organism evidence="3 4">
    <name type="scientific">Metabacillus halosaccharovorans</name>
    <dbReference type="NCBI Taxonomy" id="930124"/>
    <lineage>
        <taxon>Bacteria</taxon>
        <taxon>Bacillati</taxon>
        <taxon>Bacillota</taxon>
        <taxon>Bacilli</taxon>
        <taxon>Bacillales</taxon>
        <taxon>Bacillaceae</taxon>
        <taxon>Metabacillus</taxon>
    </lineage>
</organism>
<sequence length="185" mass="21769">MKNYNNTTYAILGILTTECNSGYSIKQFIDESLNHFWKVSYGQIYPTLKFIVQEGLAEVHSSSTAGKPDRNEYKLTTKGVDTLKKWLEEPINQLPVERNELLLKLFFGHYQSHEQTISLLQNYKQGLHHRYQTYESIEQAILQHQHHDKNSLYWLFTLDYGKRITNAAIEWCECTLQKYVSIKED</sequence>
<dbReference type="RefSeq" id="WP_264143110.1">
    <property type="nucleotide sequence ID" value="NZ_JAOYEY010000040.1"/>
</dbReference>
<dbReference type="EMBL" id="JAOYEY010000040">
    <property type="protein sequence ID" value="MCV9886530.1"/>
    <property type="molecule type" value="Genomic_DNA"/>
</dbReference>
<dbReference type="PANTHER" id="PTHR43252:SF6">
    <property type="entry name" value="NEGATIVE TRANSCRIPTION REGULATOR PADR"/>
    <property type="match status" value="1"/>
</dbReference>
<proteinExistence type="predicted"/>
<keyword evidence="4" id="KW-1185">Reference proteome</keyword>
<dbReference type="InterPro" id="IPR018309">
    <property type="entry name" value="Tscrpt_reg_PadR_C"/>
</dbReference>
<evidence type="ECO:0000259" key="2">
    <source>
        <dbReference type="Pfam" id="PF10400"/>
    </source>
</evidence>
<dbReference type="InterPro" id="IPR005149">
    <property type="entry name" value="Tscrpt_reg_PadR_N"/>
</dbReference>
<gene>
    <name evidence="3" type="ORF">OIH86_12865</name>
</gene>
<protein>
    <submittedName>
        <fullName evidence="3">PadR family transcriptional regulator</fullName>
    </submittedName>
</protein>
<dbReference type="Proteomes" id="UP001526147">
    <property type="component" value="Unassembled WGS sequence"/>
</dbReference>
<dbReference type="Pfam" id="PF03551">
    <property type="entry name" value="PadR"/>
    <property type="match status" value="1"/>
</dbReference>
<accession>A0ABT3DHI2</accession>
<feature type="domain" description="Transcription regulator PadR N-terminal" evidence="1">
    <location>
        <begin position="11"/>
        <end position="84"/>
    </location>
</feature>
<name>A0ABT3DHI2_9BACI</name>